<dbReference type="CDD" id="cd00010">
    <property type="entry name" value="AAI_LTSS"/>
    <property type="match status" value="1"/>
</dbReference>
<evidence type="ECO:0000256" key="8">
    <source>
        <dbReference type="ARBA" id="ARBA00023288"/>
    </source>
</evidence>
<dbReference type="InterPro" id="IPR036312">
    <property type="entry name" value="Bifun_inhib/LTP/seed_sf"/>
</dbReference>
<accession>A0AAD4IXA7</accession>
<evidence type="ECO:0000256" key="1">
    <source>
        <dbReference type="ARBA" id="ARBA00004609"/>
    </source>
</evidence>
<organism evidence="12 13">
    <name type="scientific">Perilla frutescens var. hirtella</name>
    <name type="common">Perilla citriodora</name>
    <name type="synonym">Perilla setoyensis</name>
    <dbReference type="NCBI Taxonomy" id="608512"/>
    <lineage>
        <taxon>Eukaryota</taxon>
        <taxon>Viridiplantae</taxon>
        <taxon>Streptophyta</taxon>
        <taxon>Embryophyta</taxon>
        <taxon>Tracheophyta</taxon>
        <taxon>Spermatophyta</taxon>
        <taxon>Magnoliopsida</taxon>
        <taxon>eudicotyledons</taxon>
        <taxon>Gunneridae</taxon>
        <taxon>Pentapetalae</taxon>
        <taxon>asterids</taxon>
        <taxon>lamiids</taxon>
        <taxon>Lamiales</taxon>
        <taxon>Lamiaceae</taxon>
        <taxon>Nepetoideae</taxon>
        <taxon>Elsholtzieae</taxon>
        <taxon>Perilla</taxon>
    </lineage>
</organism>
<proteinExistence type="inferred from homology"/>
<feature type="non-terminal residue" evidence="12">
    <location>
        <position position="153"/>
    </location>
</feature>
<dbReference type="Gene3D" id="1.10.110.10">
    <property type="entry name" value="Plant lipid-transfer and hydrophobic proteins"/>
    <property type="match status" value="1"/>
</dbReference>
<evidence type="ECO:0000256" key="4">
    <source>
        <dbReference type="ARBA" id="ARBA00022622"/>
    </source>
</evidence>
<dbReference type="InterPro" id="IPR016140">
    <property type="entry name" value="Bifunc_inhib/LTP/seed_store"/>
</dbReference>
<dbReference type="GO" id="GO:0005886">
    <property type="term" value="C:plasma membrane"/>
    <property type="evidence" value="ECO:0007669"/>
    <property type="project" value="UniProtKB-SubCell"/>
</dbReference>
<gene>
    <name evidence="12" type="ORF">C2S53_008093</name>
</gene>
<feature type="chain" id="PRO_5042229555" evidence="10">
    <location>
        <begin position="24"/>
        <end position="153"/>
    </location>
</feature>
<comment type="subcellular location">
    <subcellularLocation>
        <location evidence="1">Cell membrane</location>
        <topology evidence="1">Lipid-anchor</topology>
        <topology evidence="1">GPI-anchor</topology>
    </subcellularLocation>
</comment>
<feature type="signal peptide" evidence="10">
    <location>
        <begin position="1"/>
        <end position="23"/>
    </location>
</feature>
<feature type="compositionally biased region" description="Low complexity" evidence="9">
    <location>
        <begin position="110"/>
        <end position="123"/>
    </location>
</feature>
<keyword evidence="4" id="KW-0336">GPI-anchor</keyword>
<dbReference type="EMBL" id="SDAM02001129">
    <property type="protein sequence ID" value="KAH6822900.1"/>
    <property type="molecule type" value="Genomic_DNA"/>
</dbReference>
<evidence type="ECO:0000259" key="11">
    <source>
        <dbReference type="Pfam" id="PF14368"/>
    </source>
</evidence>
<feature type="region of interest" description="Disordered" evidence="9">
    <location>
        <begin position="110"/>
        <end position="133"/>
    </location>
</feature>
<dbReference type="Proteomes" id="UP001190926">
    <property type="component" value="Unassembled WGS sequence"/>
</dbReference>
<comment type="similarity">
    <text evidence="2">Belongs to the plant LTP family.</text>
</comment>
<evidence type="ECO:0000256" key="7">
    <source>
        <dbReference type="ARBA" id="ARBA00023180"/>
    </source>
</evidence>
<reference evidence="12 13" key="1">
    <citation type="journal article" date="2021" name="Nat. Commun.">
        <title>Incipient diploidization of the medicinal plant Perilla within 10,000 years.</title>
        <authorList>
            <person name="Zhang Y."/>
            <person name="Shen Q."/>
            <person name="Leng L."/>
            <person name="Zhang D."/>
            <person name="Chen S."/>
            <person name="Shi Y."/>
            <person name="Ning Z."/>
            <person name="Chen S."/>
        </authorList>
    </citation>
    <scope>NUCLEOTIDE SEQUENCE [LARGE SCALE GENOMIC DNA]</scope>
    <source>
        <strain evidence="13">cv. PC099</strain>
    </source>
</reference>
<keyword evidence="7" id="KW-0325">Glycoprotein</keyword>
<evidence type="ECO:0000256" key="5">
    <source>
        <dbReference type="ARBA" id="ARBA00022729"/>
    </source>
</evidence>
<sequence>MTIPKSSLVIFLVICSSAFVGYSQVTGGGDSVPCIQKLMPCEAYLKGSPSPSTACCVPLKQMVSGDTQCLCAVFNNQAILKNLNVTQEDALHLVRNCGANDDISVCNKEATPTSPSLPAASPTNGSETSAPPKKNAATVISQVGISAAILSFI</sequence>
<dbReference type="InterPro" id="IPR043325">
    <property type="entry name" value="LTSS"/>
</dbReference>
<evidence type="ECO:0000256" key="9">
    <source>
        <dbReference type="SAM" id="MobiDB-lite"/>
    </source>
</evidence>
<feature type="domain" description="Bifunctional inhibitor/plant lipid transfer protein/seed storage helical" evidence="11">
    <location>
        <begin position="30"/>
        <end position="106"/>
    </location>
</feature>
<dbReference type="Pfam" id="PF14368">
    <property type="entry name" value="LTP_2"/>
    <property type="match status" value="1"/>
</dbReference>
<dbReference type="SUPFAM" id="SSF47699">
    <property type="entry name" value="Bifunctional inhibitor/lipid-transfer protein/seed storage 2S albumin"/>
    <property type="match status" value="1"/>
</dbReference>
<evidence type="ECO:0000256" key="10">
    <source>
        <dbReference type="SAM" id="SignalP"/>
    </source>
</evidence>
<evidence type="ECO:0000256" key="3">
    <source>
        <dbReference type="ARBA" id="ARBA00022475"/>
    </source>
</evidence>
<comment type="caution">
    <text evidence="12">The sequence shown here is derived from an EMBL/GenBank/DDBJ whole genome shotgun (WGS) entry which is preliminary data.</text>
</comment>
<evidence type="ECO:0000256" key="6">
    <source>
        <dbReference type="ARBA" id="ARBA00023157"/>
    </source>
</evidence>
<keyword evidence="6" id="KW-1015">Disulfide bond</keyword>
<keyword evidence="8" id="KW-0449">Lipoprotein</keyword>
<protein>
    <submittedName>
        <fullName evidence="12">Bifunctional inhibitor/lipid-transfer protein/seed storage 2S albumin superfamily protein</fullName>
    </submittedName>
</protein>
<dbReference type="PANTHER" id="PTHR33044">
    <property type="entry name" value="BIFUNCTIONAL INHIBITOR/LIPID-TRANSFER PROTEIN/SEED STORAGE 2S ALBUMIN SUPERFAMILY PROTEIN-RELATED"/>
    <property type="match status" value="1"/>
</dbReference>
<keyword evidence="5 10" id="KW-0732">Signal</keyword>
<keyword evidence="3" id="KW-1003">Cell membrane</keyword>
<evidence type="ECO:0000256" key="2">
    <source>
        <dbReference type="ARBA" id="ARBA00009748"/>
    </source>
</evidence>
<evidence type="ECO:0000313" key="13">
    <source>
        <dbReference type="Proteomes" id="UP001190926"/>
    </source>
</evidence>
<dbReference type="AlphaFoldDB" id="A0AAD4IXA7"/>
<keyword evidence="4" id="KW-0472">Membrane</keyword>
<keyword evidence="13" id="KW-1185">Reference proteome</keyword>
<name>A0AAD4IXA7_PERFH</name>
<dbReference type="GO" id="GO:0098552">
    <property type="term" value="C:side of membrane"/>
    <property type="evidence" value="ECO:0007669"/>
    <property type="project" value="UniProtKB-KW"/>
</dbReference>
<evidence type="ECO:0000313" key="12">
    <source>
        <dbReference type="EMBL" id="KAH6822900.1"/>
    </source>
</evidence>